<dbReference type="AlphaFoldDB" id="A0A9Q1B802"/>
<dbReference type="SMART" id="SM01203">
    <property type="entry name" value="DUF3585"/>
    <property type="match status" value="1"/>
</dbReference>
<evidence type="ECO:0000313" key="5">
    <source>
        <dbReference type="Proteomes" id="UP001142489"/>
    </source>
</evidence>
<feature type="coiled-coil region" evidence="1">
    <location>
        <begin position="645"/>
        <end position="672"/>
    </location>
</feature>
<dbReference type="PANTHER" id="PTHR23167:SF39">
    <property type="entry name" value="[F-ACTIN]-MONOOXYGENASE MICAL2"/>
    <property type="match status" value="1"/>
</dbReference>
<accession>A0A9Q1B802</accession>
<dbReference type="Proteomes" id="UP001142489">
    <property type="component" value="Unassembled WGS sequence"/>
</dbReference>
<organism evidence="4 5">
    <name type="scientific">Phrynocephalus forsythii</name>
    <dbReference type="NCBI Taxonomy" id="171643"/>
    <lineage>
        <taxon>Eukaryota</taxon>
        <taxon>Metazoa</taxon>
        <taxon>Chordata</taxon>
        <taxon>Craniata</taxon>
        <taxon>Vertebrata</taxon>
        <taxon>Euteleostomi</taxon>
        <taxon>Lepidosauria</taxon>
        <taxon>Squamata</taxon>
        <taxon>Bifurcata</taxon>
        <taxon>Unidentata</taxon>
        <taxon>Episquamata</taxon>
        <taxon>Toxicofera</taxon>
        <taxon>Iguania</taxon>
        <taxon>Acrodonta</taxon>
        <taxon>Agamidae</taxon>
        <taxon>Agaminae</taxon>
        <taxon>Phrynocephalus</taxon>
    </lineage>
</organism>
<dbReference type="OrthoDB" id="20799at2759"/>
<proteinExistence type="predicted"/>
<dbReference type="InterPro" id="IPR050540">
    <property type="entry name" value="F-actin_Monoox_Mical"/>
</dbReference>
<comment type="caution">
    <text evidence="4">The sequence shown here is derived from an EMBL/GenBank/DDBJ whole genome shotgun (WGS) entry which is preliminary data.</text>
</comment>
<evidence type="ECO:0000256" key="2">
    <source>
        <dbReference type="SAM" id="MobiDB-lite"/>
    </source>
</evidence>
<dbReference type="PANTHER" id="PTHR23167">
    <property type="entry name" value="CALPONIN HOMOLOGY DOMAIN-CONTAINING PROTEIN DDB_G0272472-RELATED"/>
    <property type="match status" value="1"/>
</dbReference>
<reference evidence="4" key="1">
    <citation type="journal article" date="2023" name="DNA Res.">
        <title>Chromosome-level genome assembly of Phrynocephalus forsythii using third-generation DNA sequencing and Hi-C analysis.</title>
        <authorList>
            <person name="Qi Y."/>
            <person name="Zhao W."/>
            <person name="Zhao Y."/>
            <person name="Niu C."/>
            <person name="Cao S."/>
            <person name="Zhang Y."/>
        </authorList>
    </citation>
    <scope>NUCLEOTIDE SEQUENCE</scope>
    <source>
        <tissue evidence="4">Muscle</tissue>
    </source>
</reference>
<gene>
    <name evidence="4" type="ORF">JRQ81_000426</name>
</gene>
<evidence type="ECO:0000256" key="1">
    <source>
        <dbReference type="SAM" id="Coils"/>
    </source>
</evidence>
<dbReference type="Pfam" id="PF12130">
    <property type="entry name" value="bMERB_dom"/>
    <property type="match status" value="1"/>
</dbReference>
<keyword evidence="5" id="KW-1185">Reference proteome</keyword>
<sequence>MTEHNLLAVRVMVTSDGSSSELEPDFHGDSAIAERNRGPLPELRSSNLSSRAPLLLNASSRKRDEESKAMHALQRAYSLRDTSTSRKYQHWKKKIQSNFPLLYSKMHSPSLRDASTSFHGDAVVDDVLEKELISPSDVPGIARGHCENHRPAFHMKRKGPDLPGEIPVYIPHYSLHNDRDPLTYSKSFCHRDQMLRCPPGFGIKDRSTKEGQHLRNQGVNIKQPISEVFAKDPDTSSVSLEVGEPTSLLSAREWDNSHLNKAKHKIMRKLTLSMEQQSKLLAMTGAEPEERSLEEQGRETIPGHLGAYFNRYEKIPKQSSGDSSPMVSDKHCLILFPEHKHPKNVDHCPKESSTNQPTSPLRLIASAIKKSILEPFISSPENVKKSHNNAKIPSESTFFKFSHTPTDSVTVKSSRDGADCDVQTQELHVLRQAGKRHGIRSSDISNFVSNPKEEYSWDAFPVYSVHTSHTNISKHLDEPKHASYTDAEDVPALLEKFTLKENLWRSAKDDWHTHNQKNVLYPSLSYRKKTADATSDRSVRRNNAWNLFGSISSKGDVKVKAPSSGPLVSPCTIFDVDKVLNNSSKGESLGPEHLPVYRSSSSDDELEYKPSIPPMAKRSHRRSRKLEKETKQLIKQEELKRLHKAQAIQRLLEEVEEKQKAVEVRGVQLERELRGELDSSTQDDTQLLQEWFHLVLEKNKLMRYELELLNIAKELESDDHQNSERS</sequence>
<evidence type="ECO:0000259" key="3">
    <source>
        <dbReference type="PROSITE" id="PS51848"/>
    </source>
</evidence>
<evidence type="ECO:0000313" key="4">
    <source>
        <dbReference type="EMBL" id="KAJ7344476.1"/>
    </source>
</evidence>
<dbReference type="EMBL" id="JAPFRF010000001">
    <property type="protein sequence ID" value="KAJ7344476.1"/>
    <property type="molecule type" value="Genomic_DNA"/>
</dbReference>
<dbReference type="PROSITE" id="PS51848">
    <property type="entry name" value="BMERB"/>
    <property type="match status" value="1"/>
</dbReference>
<feature type="compositionally biased region" description="Basic and acidic residues" evidence="2">
    <location>
        <begin position="24"/>
        <end position="37"/>
    </location>
</feature>
<dbReference type="InterPro" id="IPR022735">
    <property type="entry name" value="bMERB_dom"/>
</dbReference>
<keyword evidence="1" id="KW-0175">Coiled coil</keyword>
<name>A0A9Q1B802_9SAUR</name>
<feature type="region of interest" description="Disordered" evidence="2">
    <location>
        <begin position="584"/>
        <end position="628"/>
    </location>
</feature>
<protein>
    <recommendedName>
        <fullName evidence="3">BMERB domain-containing protein</fullName>
    </recommendedName>
</protein>
<feature type="domain" description="BMERB" evidence="3">
    <location>
        <begin position="635"/>
        <end position="726"/>
    </location>
</feature>
<feature type="region of interest" description="Disordered" evidence="2">
    <location>
        <begin position="16"/>
        <end position="49"/>
    </location>
</feature>